<reference evidence="2 3" key="1">
    <citation type="submission" date="2022-05" db="EMBL/GenBank/DDBJ databases">
        <authorList>
            <consortium name="Genoscope - CEA"/>
            <person name="William W."/>
        </authorList>
    </citation>
    <scope>NUCLEOTIDE SEQUENCE [LARGE SCALE GENOMIC DNA]</scope>
</reference>
<keyword evidence="1" id="KW-0812">Transmembrane</keyword>
<organism evidence="2 3">
    <name type="scientific">Pocillopora meandrina</name>
    <dbReference type="NCBI Taxonomy" id="46732"/>
    <lineage>
        <taxon>Eukaryota</taxon>
        <taxon>Metazoa</taxon>
        <taxon>Cnidaria</taxon>
        <taxon>Anthozoa</taxon>
        <taxon>Hexacorallia</taxon>
        <taxon>Scleractinia</taxon>
        <taxon>Astrocoeniina</taxon>
        <taxon>Pocilloporidae</taxon>
        <taxon>Pocillopora</taxon>
    </lineage>
</organism>
<feature type="transmembrane region" description="Helical" evidence="1">
    <location>
        <begin position="21"/>
        <end position="43"/>
    </location>
</feature>
<keyword evidence="1" id="KW-1133">Transmembrane helix</keyword>
<dbReference type="AlphaFoldDB" id="A0AAU9VMR8"/>
<sequence>MYLIRYPDCKGEGLKQRAGNLLHLWIMAWTVQTTWAVFLSNLFECLDFKPLPALVQAFLPQDFHYAGYGETRTTTLIISLSAHKKTTGKISVSNYPHSAFLHGSDTFSNTISDKDITDQCQVLNKINKGFDIAALCLKKEDSSQVPTFKIDWTILNASWPINRIDLLGYCFKIFVHIVNILKTPVGSKESGVSKQIRD</sequence>
<keyword evidence="1" id="KW-0472">Membrane</keyword>
<accession>A0AAU9VMR8</accession>
<evidence type="ECO:0000313" key="3">
    <source>
        <dbReference type="Proteomes" id="UP001159428"/>
    </source>
</evidence>
<comment type="caution">
    <text evidence="2">The sequence shown here is derived from an EMBL/GenBank/DDBJ whole genome shotgun (WGS) entry which is preliminary data.</text>
</comment>
<name>A0AAU9VMR8_9CNID</name>
<dbReference type="EMBL" id="CALNXJ010000001">
    <property type="protein sequence ID" value="CAH3031499.1"/>
    <property type="molecule type" value="Genomic_DNA"/>
</dbReference>
<gene>
    <name evidence="2" type="ORF">PMEA_00000194</name>
</gene>
<evidence type="ECO:0000256" key="1">
    <source>
        <dbReference type="SAM" id="Phobius"/>
    </source>
</evidence>
<protein>
    <submittedName>
        <fullName evidence="2">Uncharacterized protein</fullName>
    </submittedName>
</protein>
<evidence type="ECO:0000313" key="2">
    <source>
        <dbReference type="EMBL" id="CAH3031499.1"/>
    </source>
</evidence>
<keyword evidence="3" id="KW-1185">Reference proteome</keyword>
<dbReference type="Proteomes" id="UP001159428">
    <property type="component" value="Unassembled WGS sequence"/>
</dbReference>
<proteinExistence type="predicted"/>